<feature type="domain" description="Bacterial Ig" evidence="2">
    <location>
        <begin position="673"/>
        <end position="745"/>
    </location>
</feature>
<dbReference type="NCBIfam" id="NF033510">
    <property type="entry name" value="Ca_tandemer"/>
    <property type="match status" value="6"/>
</dbReference>
<feature type="compositionally biased region" description="Polar residues" evidence="1">
    <location>
        <begin position="476"/>
        <end position="486"/>
    </location>
</feature>
<organism evidence="4">
    <name type="scientific">Pseudomonas helleri</name>
    <dbReference type="NCBI Taxonomy" id="1608996"/>
    <lineage>
        <taxon>Bacteria</taxon>
        <taxon>Pseudomonadati</taxon>
        <taxon>Pseudomonadota</taxon>
        <taxon>Gammaproteobacteria</taxon>
        <taxon>Pseudomonadales</taxon>
        <taxon>Pseudomonadaceae</taxon>
        <taxon>Pseudomonas</taxon>
    </lineage>
</organism>
<dbReference type="Pfam" id="PF17936">
    <property type="entry name" value="Big_6"/>
    <property type="match status" value="7"/>
</dbReference>
<gene>
    <name evidence="4" type="ORF">GHN86_07655</name>
</gene>
<feature type="domain" description="Biofilm-associated protein BapA-like prefix-like" evidence="3">
    <location>
        <begin position="1"/>
        <end position="120"/>
    </location>
</feature>
<dbReference type="InterPro" id="IPR048051">
    <property type="entry name" value="BapA-like_prefix-like"/>
</dbReference>
<feature type="domain" description="Bacterial Ig" evidence="2">
    <location>
        <begin position="326"/>
        <end position="408"/>
    </location>
</feature>
<feature type="domain" description="Bacterial Ig" evidence="2">
    <location>
        <begin position="581"/>
        <end position="661"/>
    </location>
</feature>
<dbReference type="Pfam" id="PF22783">
    <property type="entry name" value="BapA_N"/>
    <property type="match status" value="1"/>
</dbReference>
<feature type="compositionally biased region" description="Low complexity" evidence="1">
    <location>
        <begin position="487"/>
        <end position="498"/>
    </location>
</feature>
<feature type="region of interest" description="Disordered" evidence="1">
    <location>
        <begin position="476"/>
        <end position="498"/>
    </location>
</feature>
<feature type="domain" description="Bacterial Ig" evidence="2">
    <location>
        <begin position="411"/>
        <end position="493"/>
    </location>
</feature>
<name>A0A6A7YSH8_9PSED</name>
<feature type="domain" description="Bacterial Ig" evidence="2">
    <location>
        <begin position="241"/>
        <end position="323"/>
    </location>
</feature>
<dbReference type="InterPro" id="IPR013783">
    <property type="entry name" value="Ig-like_fold"/>
</dbReference>
<accession>A0A6A7YSH8</accession>
<dbReference type="InterPro" id="IPR041498">
    <property type="entry name" value="Big_6"/>
</dbReference>
<sequence>MNNIKVVDKATGAVTEAAGSVSLKGTSIVQLPFGPESIQSSQQIGNDLVVVLKSGETVTVQNFFVAGAEGAQSQLVLENADGSLMLAKYSSPYSGFTYTPISGLDDLTLAAAGESSVPDWVVWGLSLLGAAGAIAAVSGGGGGGGGGGDTPADTTAPSAATGLEVSKDGTFLTGKGEAGTQVTVKDAAGNVIGKGTVGTDGNFQVNLDPPKTNGEKLEVTLTDGAGNQSPASEVTAGDTTAPDAPTELAVSTDGLSVTGKGEPGASVTVKDSAGNVIGTGTVAADGTFAVTPNTPQTNGQPLDVTLTDAAGNQSPATNVVAGDTTAPDAPTELAVSTDGLSVTGKGEPGASVTVKDSAGNVIGTGTVAADGTFAVTPNTPQTNGQPLDVTLADAAGNQSPATNVVAGDTTAPDAPTELAVSTDGLSVTGKGEPGASVTVKDSAGNVIGSGTVATDGTFAVIPNTPQTNGQPLNVTQTDAAGNQSPSTPVTAGDTTAPDAPTVLAVNVNGGTLTGKGEPGTTATVKDAAGNVLGTGTVAADGTFAVKLGTSQTNGQPLDVTLTDGAGNESPATNVLAGDTTAPNAPTELALAADGVSFTGKGEVGSTVHVRDNNGNLLGTGTVGADGNFAVTLNPAQIAGNQTGTTLTDAALNQSLATSFLVLGGGTGGEPVIPQAPTDLEVTQDGLKLTGKGEPQALVIVKDAAGAVIGTGFVGADGTFNITFGTALSSGDRVDVTLTNATGGVGQGDIHSIAGAQCGAEGDVESAVSTDKTGTDHRSRCIFDDDQRLGFSLAGQLQPILRNLQISRRLRNNWLPPCAATQHQKAGRQRLIQRGVCQCGARLIAGNLRRVQGHGKVAVGTYSASAQ</sequence>
<feature type="domain" description="Bacterial Ig" evidence="2">
    <location>
        <begin position="496"/>
        <end position="578"/>
    </location>
</feature>
<dbReference type="AlphaFoldDB" id="A0A6A7YSH8"/>
<evidence type="ECO:0000313" key="4">
    <source>
        <dbReference type="EMBL" id="MQT79932.1"/>
    </source>
</evidence>
<dbReference type="EMBL" id="WIWC01000009">
    <property type="protein sequence ID" value="MQT79932.1"/>
    <property type="molecule type" value="Genomic_DNA"/>
</dbReference>
<comment type="caution">
    <text evidence="4">The sequence shown here is derived from an EMBL/GenBank/DDBJ whole genome shotgun (WGS) entry which is preliminary data.</text>
</comment>
<proteinExistence type="predicted"/>
<protein>
    <submittedName>
        <fullName evidence="4">BapA prefix-like domain-containing protein</fullName>
    </submittedName>
</protein>
<evidence type="ECO:0000259" key="3">
    <source>
        <dbReference type="Pfam" id="PF22783"/>
    </source>
</evidence>
<feature type="region of interest" description="Disordered" evidence="1">
    <location>
        <begin position="223"/>
        <end position="244"/>
    </location>
</feature>
<dbReference type="Gene3D" id="2.60.40.10">
    <property type="entry name" value="Immunoglobulins"/>
    <property type="match status" value="7"/>
</dbReference>
<feature type="domain" description="Bacterial Ig" evidence="2">
    <location>
        <begin position="156"/>
        <end position="238"/>
    </location>
</feature>
<feature type="compositionally biased region" description="Low complexity" evidence="1">
    <location>
        <begin position="235"/>
        <end position="244"/>
    </location>
</feature>
<evidence type="ECO:0000259" key="2">
    <source>
        <dbReference type="Pfam" id="PF17936"/>
    </source>
</evidence>
<reference evidence="4" key="1">
    <citation type="submission" date="2019-10" db="EMBL/GenBank/DDBJ databases">
        <title>Evaluation of single-gene subtyping targets for Pseudomonas.</title>
        <authorList>
            <person name="Reichler S.J."/>
            <person name="Orsi R.H."/>
            <person name="Wiedmann M."/>
            <person name="Martin N.H."/>
            <person name="Murphy S.I."/>
        </authorList>
    </citation>
    <scope>NUCLEOTIDE SEQUENCE</scope>
    <source>
        <strain evidence="4">FSL R10-2339</strain>
    </source>
</reference>
<dbReference type="NCBIfam" id="NF033677">
    <property type="entry name" value="biofilm_BapA_N"/>
    <property type="match status" value="1"/>
</dbReference>
<evidence type="ECO:0000256" key="1">
    <source>
        <dbReference type="SAM" id="MobiDB-lite"/>
    </source>
</evidence>